<name>A0A0N7HWU6_9BACT</name>
<sequence>MYIFFLKGADFNMGNFHSTSGQKAGDLSIEICLRDLLTVLGSDKHERGEAIEEVHRVASSCRRTLEHQLTLQGADNYRCLFWNLDILIHEASNMLSNPKYDLFLYLKAIHSLRESMKTSLQRLNISAA</sequence>
<organism evidence="1 2">
    <name type="scientific">Rufibacter tibetensis</name>
    <dbReference type="NCBI Taxonomy" id="512763"/>
    <lineage>
        <taxon>Bacteria</taxon>
        <taxon>Pseudomonadati</taxon>
        <taxon>Bacteroidota</taxon>
        <taxon>Cytophagia</taxon>
        <taxon>Cytophagales</taxon>
        <taxon>Hymenobacteraceae</taxon>
        <taxon>Rufibacter</taxon>
    </lineage>
</organism>
<dbReference type="AlphaFoldDB" id="A0A0N7HWU6"/>
<gene>
    <name evidence="1" type="ORF">DC20_16225</name>
</gene>
<dbReference type="KEGG" id="rti:DC20_16225"/>
<evidence type="ECO:0000313" key="2">
    <source>
        <dbReference type="Proteomes" id="UP000061382"/>
    </source>
</evidence>
<keyword evidence="2" id="KW-1185">Reference proteome</keyword>
<accession>A0A0N7HWU6</accession>
<evidence type="ECO:0000313" key="1">
    <source>
        <dbReference type="EMBL" id="ALJ00233.1"/>
    </source>
</evidence>
<proteinExistence type="predicted"/>
<protein>
    <submittedName>
        <fullName evidence="1">Uncharacterized protein</fullName>
    </submittedName>
</protein>
<dbReference type="PATRIC" id="fig|512763.3.peg.3571"/>
<dbReference type="RefSeq" id="WP_062544786.1">
    <property type="nucleotide sequence ID" value="NZ_CP012643.1"/>
</dbReference>
<reference evidence="1 2" key="1">
    <citation type="submission" date="2015-08" db="EMBL/GenBank/DDBJ databases">
        <title>Complete genome sequence of Rufibacter tibetensis strain 1351t, a radiation-resistant bacterium from tibet plateau.</title>
        <authorList>
            <person name="Dai J."/>
        </authorList>
    </citation>
    <scope>NUCLEOTIDE SEQUENCE [LARGE SCALE GENOMIC DNA]</scope>
    <source>
        <strain evidence="1 2">1351</strain>
    </source>
</reference>
<dbReference type="EMBL" id="CP012643">
    <property type="protein sequence ID" value="ALJ00233.1"/>
    <property type="molecule type" value="Genomic_DNA"/>
</dbReference>
<dbReference type="Proteomes" id="UP000061382">
    <property type="component" value="Chromosome"/>
</dbReference>